<dbReference type="Pfam" id="PF00021">
    <property type="entry name" value="UPAR_LY6"/>
    <property type="match status" value="2"/>
</dbReference>
<dbReference type="InterPro" id="IPR045860">
    <property type="entry name" value="Snake_toxin-like_sf"/>
</dbReference>
<organism evidence="5 6">
    <name type="scientific">Xenopus laevis</name>
    <name type="common">African clawed frog</name>
    <dbReference type="NCBI Taxonomy" id="8355"/>
    <lineage>
        <taxon>Eukaryota</taxon>
        <taxon>Metazoa</taxon>
        <taxon>Chordata</taxon>
        <taxon>Craniata</taxon>
        <taxon>Vertebrata</taxon>
        <taxon>Euteleostomi</taxon>
        <taxon>Amphibia</taxon>
        <taxon>Batrachia</taxon>
        <taxon>Anura</taxon>
        <taxon>Pipoidea</taxon>
        <taxon>Pipidae</taxon>
        <taxon>Xenopodinae</taxon>
        <taxon>Xenopus</taxon>
        <taxon>Xenopus</taxon>
    </lineage>
</organism>
<protein>
    <submittedName>
        <fullName evidence="6">Phospholipase A2 inhibitor subunit gamma B-like</fullName>
    </submittedName>
</protein>
<comment type="subcellular location">
    <subcellularLocation>
        <location evidence="1">Secreted</location>
    </subcellularLocation>
</comment>
<dbReference type="RefSeq" id="XP_041425702.1">
    <property type="nucleotide sequence ID" value="XM_041569768.1"/>
</dbReference>
<reference evidence="6" key="1">
    <citation type="submission" date="2025-08" db="UniProtKB">
        <authorList>
            <consortium name="RefSeq"/>
        </authorList>
    </citation>
    <scope>IDENTIFICATION</scope>
    <source>
        <strain evidence="6">J_2021</strain>
        <tissue evidence="6">Erythrocytes</tissue>
    </source>
</reference>
<evidence type="ECO:0000259" key="4">
    <source>
        <dbReference type="Pfam" id="PF00021"/>
    </source>
</evidence>
<keyword evidence="3" id="KW-0732">Signal</keyword>
<evidence type="ECO:0000256" key="2">
    <source>
        <dbReference type="ARBA" id="ARBA00022525"/>
    </source>
</evidence>
<keyword evidence="5" id="KW-1185">Reference proteome</keyword>
<dbReference type="AlphaFoldDB" id="A0A8J1L821"/>
<dbReference type="GO" id="GO:0005576">
    <property type="term" value="C:extracellular region"/>
    <property type="evidence" value="ECO:0007669"/>
    <property type="project" value="UniProtKB-SubCell"/>
</dbReference>
<evidence type="ECO:0000313" key="6">
    <source>
        <dbReference type="RefSeq" id="XP_041425702.1"/>
    </source>
</evidence>
<keyword evidence="2" id="KW-0964">Secreted</keyword>
<dbReference type="CDD" id="cd23572">
    <property type="entry name" value="TFP_LU_ECD_PINLYP_rpt2"/>
    <property type="match status" value="1"/>
</dbReference>
<keyword evidence="6" id="KW-0593">Phospholipase A2 inhibitor</keyword>
<dbReference type="CDD" id="cd00117">
    <property type="entry name" value="TFP"/>
    <property type="match status" value="1"/>
</dbReference>
<feature type="chain" id="PRO_5035244783" evidence="3">
    <location>
        <begin position="21"/>
        <end position="235"/>
    </location>
</feature>
<evidence type="ECO:0000256" key="1">
    <source>
        <dbReference type="ARBA" id="ARBA00004613"/>
    </source>
</evidence>
<feature type="domain" description="UPAR/Ly6" evidence="4">
    <location>
        <begin position="20"/>
        <end position="97"/>
    </location>
</feature>
<dbReference type="GeneID" id="121395670"/>
<feature type="signal peptide" evidence="3">
    <location>
        <begin position="1"/>
        <end position="20"/>
    </location>
</feature>
<dbReference type="PANTHER" id="PTHR20914:SF25">
    <property type="entry name" value="PHOSPHOLIPASE A2 INHIBITOR AND LY6_PLAUR DOMAIN-CONTAINING PROTEIN"/>
    <property type="match status" value="1"/>
</dbReference>
<dbReference type="KEGG" id="xla:121395670"/>
<dbReference type="PROSITE" id="PS51257">
    <property type="entry name" value="PROKAR_LIPOPROTEIN"/>
    <property type="match status" value="1"/>
</dbReference>
<dbReference type="Gene3D" id="2.10.60.10">
    <property type="entry name" value="CD59"/>
    <property type="match status" value="2"/>
</dbReference>
<dbReference type="InterPro" id="IPR050918">
    <property type="entry name" value="CNF-like_PLA2_Inhibitor"/>
</dbReference>
<dbReference type="PANTHER" id="PTHR20914">
    <property type="entry name" value="LY6/PLAUR DOMAIN-CONTAINING PROTEIN 8"/>
    <property type="match status" value="1"/>
</dbReference>
<feature type="domain" description="UPAR/Ly6" evidence="4">
    <location>
        <begin position="113"/>
        <end position="186"/>
    </location>
</feature>
<dbReference type="OrthoDB" id="5945173at2759"/>
<dbReference type="GO" id="GO:0019834">
    <property type="term" value="F:phospholipase A2 inhibitor activity"/>
    <property type="evidence" value="ECO:0007669"/>
    <property type="project" value="UniProtKB-KW"/>
</dbReference>
<dbReference type="Proteomes" id="UP000186698">
    <property type="component" value="Chromosome 7L"/>
</dbReference>
<dbReference type="SUPFAM" id="SSF57302">
    <property type="entry name" value="Snake toxin-like"/>
    <property type="match status" value="2"/>
</dbReference>
<sequence length="235" mass="24917">MRSAVGLLFVLSALVQTGLSLSCVSCVGLDKTPCTGNSTLCPPGTVCGSLFIRGSAVLYSVIRSCFQESQCNKTGTFSAGEYKGKEISNCCTTDNCSPSTPTWKKTPEIQHNGWKCPSCVPFPYDCVDTDEVSCSGDENYCFSQSLQIPGYGSVPLSGCSTESLCQFANFSLNSNLKINSTAHCTKANMSVFISTTMGTTTVSQVNGSNTVASSLHMCLYLCLAVIFLSSINHLA</sequence>
<gene>
    <name evidence="6" type="primary">LOC121395670</name>
</gene>
<evidence type="ECO:0000313" key="5">
    <source>
        <dbReference type="Proteomes" id="UP000186698"/>
    </source>
</evidence>
<accession>A0A8J1L821</accession>
<name>A0A8J1L821_XENLA</name>
<evidence type="ECO:0000256" key="3">
    <source>
        <dbReference type="SAM" id="SignalP"/>
    </source>
</evidence>
<proteinExistence type="predicted"/>
<dbReference type="InterPro" id="IPR016054">
    <property type="entry name" value="LY6_UPA_recep-like"/>
</dbReference>